<feature type="transmembrane region" description="Helical" evidence="1">
    <location>
        <begin position="252"/>
        <end position="270"/>
    </location>
</feature>
<dbReference type="AlphaFoldDB" id="A0A7V5NZ87"/>
<dbReference type="InterPro" id="IPR051082">
    <property type="entry name" value="Pentapeptide-BTB/POZ_domain"/>
</dbReference>
<keyword evidence="1" id="KW-1133">Transmembrane helix</keyword>
<dbReference type="EMBL" id="DROK01000108">
    <property type="protein sequence ID" value="HHI96948.1"/>
    <property type="molecule type" value="Genomic_DNA"/>
</dbReference>
<dbReference type="PANTHER" id="PTHR14136">
    <property type="entry name" value="BTB_POZ DOMAIN-CONTAINING PROTEIN KCTD9"/>
    <property type="match status" value="1"/>
</dbReference>
<dbReference type="InterPro" id="IPR001646">
    <property type="entry name" value="5peptide_repeat"/>
</dbReference>
<feature type="transmembrane region" description="Helical" evidence="1">
    <location>
        <begin position="308"/>
        <end position="328"/>
    </location>
</feature>
<dbReference type="Pfam" id="PF07885">
    <property type="entry name" value="Ion_trans_2"/>
    <property type="match status" value="1"/>
</dbReference>
<dbReference type="SUPFAM" id="SSF81324">
    <property type="entry name" value="Voltage-gated potassium channels"/>
    <property type="match status" value="1"/>
</dbReference>
<sequence>MVFKQNTDLKKDKTRQEVFLDRLYCAWEPQENQKDQDFSLEGLDFSGKDLSGEDLSGANLKKAKFFRAKLRGTILVGADLSGADFTGADLEGANLEGARAEAAGFGMANLKGAKLFNARLRYATFTKANLEGADLRCADLREARFREALLKKADFSAADLREAHLNLADVSQASFRDADLRGAHLRMLRGYQTANWIGTDIRDINFAGAYLVRRHILDENYLEEFRQQGRWAKVLYYLWWLTSDCGRSLKRWCFLILLQVLFFAGLYHLIGVDYGKYPTPLSPLYYSVVTLTTLGYGDVIPNSMPGQIVAICEVITGYVMLGGLLAIFTNRLARRAD</sequence>
<dbReference type="Gene3D" id="1.10.287.70">
    <property type="match status" value="1"/>
</dbReference>
<name>A0A7V5NZ87_9BACT</name>
<accession>A0A7V5NZ87</accession>
<dbReference type="InterPro" id="IPR013099">
    <property type="entry name" value="K_chnl_dom"/>
</dbReference>
<organism evidence="3">
    <name type="scientific">Thermodesulfatator atlanticus</name>
    <dbReference type="NCBI Taxonomy" id="501497"/>
    <lineage>
        <taxon>Bacteria</taxon>
        <taxon>Pseudomonadati</taxon>
        <taxon>Thermodesulfobacteriota</taxon>
        <taxon>Thermodesulfobacteria</taxon>
        <taxon>Thermodesulfobacteriales</taxon>
        <taxon>Thermodesulfatatoraceae</taxon>
        <taxon>Thermodesulfatator</taxon>
    </lineage>
</organism>
<keyword evidence="1" id="KW-0812">Transmembrane</keyword>
<dbReference type="Proteomes" id="UP000886101">
    <property type="component" value="Unassembled WGS sequence"/>
</dbReference>
<gene>
    <name evidence="3" type="ORF">ENJ96_03775</name>
</gene>
<reference evidence="3" key="1">
    <citation type="journal article" date="2020" name="mSystems">
        <title>Genome- and Community-Level Interaction Insights into Carbon Utilization and Element Cycling Functions of Hydrothermarchaeota in Hydrothermal Sediment.</title>
        <authorList>
            <person name="Zhou Z."/>
            <person name="Liu Y."/>
            <person name="Xu W."/>
            <person name="Pan J."/>
            <person name="Luo Z.H."/>
            <person name="Li M."/>
        </authorList>
    </citation>
    <scope>NUCLEOTIDE SEQUENCE [LARGE SCALE GENOMIC DNA]</scope>
    <source>
        <strain evidence="3">HyVt-533</strain>
    </source>
</reference>
<dbReference type="Gene3D" id="2.160.20.80">
    <property type="entry name" value="E3 ubiquitin-protein ligase SopA"/>
    <property type="match status" value="2"/>
</dbReference>
<proteinExistence type="predicted"/>
<dbReference type="PANTHER" id="PTHR14136:SF17">
    <property type="entry name" value="BTB_POZ DOMAIN-CONTAINING PROTEIN KCTD9"/>
    <property type="match status" value="1"/>
</dbReference>
<dbReference type="SUPFAM" id="SSF141571">
    <property type="entry name" value="Pentapeptide repeat-like"/>
    <property type="match status" value="1"/>
</dbReference>
<feature type="domain" description="Potassium channel" evidence="2">
    <location>
        <begin position="256"/>
        <end position="332"/>
    </location>
</feature>
<evidence type="ECO:0000256" key="1">
    <source>
        <dbReference type="SAM" id="Phobius"/>
    </source>
</evidence>
<protein>
    <recommendedName>
        <fullName evidence="2">Potassium channel domain-containing protein</fullName>
    </recommendedName>
</protein>
<keyword evidence="1" id="KW-0472">Membrane</keyword>
<evidence type="ECO:0000259" key="2">
    <source>
        <dbReference type="Pfam" id="PF07885"/>
    </source>
</evidence>
<evidence type="ECO:0000313" key="3">
    <source>
        <dbReference type="EMBL" id="HHI96948.1"/>
    </source>
</evidence>
<dbReference type="Pfam" id="PF00805">
    <property type="entry name" value="Pentapeptide"/>
    <property type="match status" value="3"/>
</dbReference>
<comment type="caution">
    <text evidence="3">The sequence shown here is derived from an EMBL/GenBank/DDBJ whole genome shotgun (WGS) entry which is preliminary data.</text>
</comment>